<protein>
    <submittedName>
        <fullName evidence="1">Uncharacterized protein</fullName>
    </submittedName>
</protein>
<dbReference type="AlphaFoldDB" id="A0A0X1KI28"/>
<gene>
    <name evidence="1" type="ORF">X802_01045</name>
</gene>
<sequence length="174" mass="20601">MASRTAFVYQDALSIDDAFTYFKRLMRDAENRVAFSRALQKARKGLDVHMYVTDVDSLIIQYLRRNGVKGFRFTGFELKNMNPRSAIVNGKVKVNGKQYEGHKWFAEKAGMDFYYLVNLGREFLVWNIRNTYADFRWYGEGHAHDYYAFVDLDDVIRVPAQELPETLRFLLWRR</sequence>
<name>A0A0X1KI28_9EURY</name>
<dbReference type="STRING" id="1432656.X802_01045"/>
<dbReference type="PATRIC" id="fig|1432656.3.peg.207"/>
<proteinExistence type="predicted"/>
<accession>A0A0X1KI28</accession>
<dbReference type="GeneID" id="27134247"/>
<keyword evidence="2" id="KW-1185">Reference proteome</keyword>
<evidence type="ECO:0000313" key="1">
    <source>
        <dbReference type="EMBL" id="AJC70924.1"/>
    </source>
</evidence>
<dbReference type="EMBL" id="CP007140">
    <property type="protein sequence ID" value="AJC70924.1"/>
    <property type="molecule type" value="Genomic_DNA"/>
</dbReference>
<reference evidence="1 2" key="1">
    <citation type="submission" date="2014-01" db="EMBL/GenBank/DDBJ databases">
        <title>Genome sequencing of Thermococcus guaymasensis.</title>
        <authorList>
            <person name="Zhang X."/>
            <person name="Alvare G."/>
            <person name="Fristensky B."/>
            <person name="Chen L."/>
            <person name="Suen T."/>
            <person name="Chen Q."/>
            <person name="Ma K."/>
        </authorList>
    </citation>
    <scope>NUCLEOTIDE SEQUENCE [LARGE SCALE GENOMIC DNA]</scope>
    <source>
        <strain evidence="1 2">DSM 11113</strain>
    </source>
</reference>
<dbReference type="KEGG" id="tgy:X802_01045"/>
<dbReference type="OrthoDB" id="87041at2157"/>
<dbReference type="RefSeq" id="WP_062370227.1">
    <property type="nucleotide sequence ID" value="NZ_CP007140.1"/>
</dbReference>
<evidence type="ECO:0000313" key="2">
    <source>
        <dbReference type="Proteomes" id="UP000062043"/>
    </source>
</evidence>
<dbReference type="Proteomes" id="UP000062043">
    <property type="component" value="Chromosome"/>
</dbReference>
<organism evidence="1 2">
    <name type="scientific">Thermococcus guaymasensis DSM 11113</name>
    <dbReference type="NCBI Taxonomy" id="1432656"/>
    <lineage>
        <taxon>Archaea</taxon>
        <taxon>Methanobacteriati</taxon>
        <taxon>Methanobacteriota</taxon>
        <taxon>Thermococci</taxon>
        <taxon>Thermococcales</taxon>
        <taxon>Thermococcaceae</taxon>
        <taxon>Thermococcus</taxon>
    </lineage>
</organism>